<feature type="compositionally biased region" description="Low complexity" evidence="18">
    <location>
        <begin position="181"/>
        <end position="194"/>
    </location>
</feature>
<dbReference type="Pfam" id="PF01363">
    <property type="entry name" value="FYVE"/>
    <property type="match status" value="1"/>
</dbReference>
<evidence type="ECO:0000256" key="9">
    <source>
        <dbReference type="ARBA" id="ARBA00022723"/>
    </source>
</evidence>
<dbReference type="OrthoDB" id="660555at2759"/>
<dbReference type="Proteomes" id="UP000242791">
    <property type="component" value="Unassembled WGS sequence"/>
</dbReference>
<feature type="region of interest" description="Disordered" evidence="18">
    <location>
        <begin position="1"/>
        <end position="195"/>
    </location>
</feature>
<dbReference type="Gene3D" id="3.30.40.10">
    <property type="entry name" value="Zinc/RING finger domain, C3HC4 (zinc finger)"/>
    <property type="match status" value="2"/>
</dbReference>
<dbReference type="VEuPathDB" id="FungiDB:ACJ73_03901"/>
<sequence length="684" mass="74637">MSSSVSASASPLSSPSSSSSSPSPSVGPVTLPVSSTPAASRPRHDSSTAPSTQSSHDSLRTARDITADRSSDSRGSTRSTSSRHTLLEFLQNEGLEAGNGQQQPEQGQRVGNAQEANATVLERKRMLTNASDSTGYAHPGAGTSSADAGPSGARPRHSATQSWERTSSGLPGSSRENAIDLSGSQESLSRQLSSLRHRENSFTDYELPRWQPDSEVSNCPICDTQFSFWYRKHHCRKCGRVVCASCSPHRITIPRQFIVRPPESNRPLSALLQPNPSEAQVISLIDDDEQSSSATAGSSALMDRHQRLRQQRGRYPPNSALGGGEEVRLCNPCVPDPNPEPPRRYTSGGSLFSPSLSAWPDEAAAASHAPTQRHSALPDHYRDTRTYRRDTNLFHRPSTSLSSAADMPTSQEARDLRRRRGRGMIPGTPEIQRAAQEGLADDGLPSYGSFDYTVVPNFRGMPPRYQSTQHAAGAPHPRYSPPAYSSTSGMSIPASRHRVSHSVSRPMLSHHRGPSNDFLQSLSPSSSNRNRPLPPVAPHHHRRPIDESDICPICGRLLPPRGPDGSETAREAHIRDCIEGHGTGHGHPSTIPSSSTGRRMSHSHPNDNDHNNRHADRPLRMLPFTATEKDCVGEDGGQQECTICMEEYEVGDHLARLECLCKFHKACIVSWLERKMECPVHKVH</sequence>
<accession>A0A1J9Q7I8</accession>
<feature type="region of interest" description="Disordered" evidence="18">
    <location>
        <begin position="362"/>
        <end position="412"/>
    </location>
</feature>
<feature type="region of interest" description="Disordered" evidence="18">
    <location>
        <begin position="461"/>
        <end position="544"/>
    </location>
</feature>
<evidence type="ECO:0000256" key="5">
    <source>
        <dbReference type="ARBA" id="ARBA00004906"/>
    </source>
</evidence>
<feature type="compositionally biased region" description="Basic and acidic residues" evidence="18">
    <location>
        <begin position="57"/>
        <end position="72"/>
    </location>
</feature>
<proteinExistence type="predicted"/>
<keyword evidence="22" id="KW-1185">Reference proteome</keyword>
<protein>
    <recommendedName>
        <fullName evidence="6">RING-type E3 ubiquitin transferase</fullName>
        <ecNumber evidence="6">2.3.2.27</ecNumber>
    </recommendedName>
</protein>
<dbReference type="InterPro" id="IPR013083">
    <property type="entry name" value="Znf_RING/FYVE/PHD"/>
</dbReference>
<feature type="compositionally biased region" description="Low complexity" evidence="18">
    <location>
        <begin position="73"/>
        <end position="83"/>
    </location>
</feature>
<evidence type="ECO:0000256" key="11">
    <source>
        <dbReference type="ARBA" id="ARBA00022771"/>
    </source>
</evidence>
<dbReference type="GO" id="GO:0008270">
    <property type="term" value="F:zinc ion binding"/>
    <property type="evidence" value="ECO:0007669"/>
    <property type="project" value="UniProtKB-KW"/>
</dbReference>
<evidence type="ECO:0000256" key="7">
    <source>
        <dbReference type="ARBA" id="ARBA00022679"/>
    </source>
</evidence>
<dbReference type="Pfam" id="PF13639">
    <property type="entry name" value="zf-RING_2"/>
    <property type="match status" value="1"/>
</dbReference>
<keyword evidence="16" id="KW-0449">Lipoprotein</keyword>
<dbReference type="EC" id="2.3.2.27" evidence="6"/>
<keyword evidence="8" id="KW-0519">Myristate</keyword>
<dbReference type="InterPro" id="IPR000306">
    <property type="entry name" value="Znf_FYVE"/>
</dbReference>
<dbReference type="GO" id="GO:0005768">
    <property type="term" value="C:endosome"/>
    <property type="evidence" value="ECO:0007669"/>
    <property type="project" value="UniProtKB-SubCell"/>
</dbReference>
<dbReference type="GO" id="GO:0061630">
    <property type="term" value="F:ubiquitin protein ligase activity"/>
    <property type="evidence" value="ECO:0007669"/>
    <property type="project" value="UniProtKB-EC"/>
</dbReference>
<evidence type="ECO:0000259" key="19">
    <source>
        <dbReference type="PROSITE" id="PS50089"/>
    </source>
</evidence>
<keyword evidence="12" id="KW-0833">Ubl conjugation pathway</keyword>
<keyword evidence="15" id="KW-0458">Lysosome</keyword>
<evidence type="ECO:0000256" key="12">
    <source>
        <dbReference type="ARBA" id="ARBA00022786"/>
    </source>
</evidence>
<dbReference type="PANTHER" id="PTHR46661:SF4">
    <property type="entry name" value="RING-TYPE DOMAIN-CONTAINING PROTEIN"/>
    <property type="match status" value="1"/>
</dbReference>
<comment type="pathway">
    <text evidence="5">Protein modification; protein ubiquitination.</text>
</comment>
<keyword evidence="14" id="KW-0472">Membrane</keyword>
<feature type="domain" description="RING-type" evidence="19">
    <location>
        <begin position="641"/>
        <end position="682"/>
    </location>
</feature>
<evidence type="ECO:0000256" key="17">
    <source>
        <dbReference type="PROSITE-ProRule" id="PRU00175"/>
    </source>
</evidence>
<dbReference type="SUPFAM" id="SSF57903">
    <property type="entry name" value="FYVE/PHD zinc finger"/>
    <property type="match status" value="1"/>
</dbReference>
<evidence type="ECO:0000256" key="13">
    <source>
        <dbReference type="ARBA" id="ARBA00022833"/>
    </source>
</evidence>
<keyword evidence="11 17" id="KW-0863">Zinc-finger</keyword>
<evidence type="ECO:0000256" key="8">
    <source>
        <dbReference type="ARBA" id="ARBA00022707"/>
    </source>
</evidence>
<comment type="catalytic activity">
    <reaction evidence="1">
        <text>S-ubiquitinyl-[E2 ubiquitin-conjugating enzyme]-L-cysteine + [acceptor protein]-L-lysine = [E2 ubiquitin-conjugating enzyme]-L-cysteine + N(6)-ubiquitinyl-[acceptor protein]-L-lysine.</text>
        <dbReference type="EC" id="2.3.2.27"/>
    </reaction>
</comment>
<feature type="compositionally biased region" description="Low complexity" evidence="18">
    <location>
        <begin position="521"/>
        <end position="531"/>
    </location>
</feature>
<comment type="subcellular location">
    <subcellularLocation>
        <location evidence="3">Endosome</location>
    </subcellularLocation>
    <subcellularLocation>
        <location evidence="4">Lysosome</location>
    </subcellularLocation>
    <subcellularLocation>
        <location evidence="2">Membrane</location>
        <topology evidence="2">Peripheral membrane protein</topology>
    </subcellularLocation>
</comment>
<dbReference type="AlphaFoldDB" id="A0A1J9Q7I8"/>
<evidence type="ECO:0000256" key="15">
    <source>
        <dbReference type="ARBA" id="ARBA00023228"/>
    </source>
</evidence>
<dbReference type="InterPro" id="IPR051878">
    <property type="entry name" value="ZNRF_ubiq-protein_ligase"/>
</dbReference>
<evidence type="ECO:0000256" key="16">
    <source>
        <dbReference type="ARBA" id="ARBA00023288"/>
    </source>
</evidence>
<feature type="compositionally biased region" description="Polar residues" evidence="18">
    <location>
        <begin position="397"/>
        <end position="411"/>
    </location>
</feature>
<evidence type="ECO:0000256" key="14">
    <source>
        <dbReference type="ARBA" id="ARBA00023136"/>
    </source>
</evidence>
<dbReference type="PROSITE" id="PS50089">
    <property type="entry name" value="ZF_RING_2"/>
    <property type="match status" value="1"/>
</dbReference>
<dbReference type="EMBL" id="LGTZ01000500">
    <property type="protein sequence ID" value="OJD24734.1"/>
    <property type="molecule type" value="Genomic_DNA"/>
</dbReference>
<dbReference type="CDD" id="cd16489">
    <property type="entry name" value="mRING-CH-C4HC2H_ZNRF"/>
    <property type="match status" value="1"/>
</dbReference>
<comment type="caution">
    <text evidence="21">The sequence shown here is derived from an EMBL/GenBank/DDBJ whole genome shotgun (WGS) entry which is preliminary data.</text>
</comment>
<dbReference type="SMART" id="SM00184">
    <property type="entry name" value="RING"/>
    <property type="match status" value="1"/>
</dbReference>
<dbReference type="GO" id="GO:0043161">
    <property type="term" value="P:proteasome-mediated ubiquitin-dependent protein catabolic process"/>
    <property type="evidence" value="ECO:0007669"/>
    <property type="project" value="TreeGrafter"/>
</dbReference>
<dbReference type="InterPro" id="IPR001841">
    <property type="entry name" value="Znf_RING"/>
</dbReference>
<dbReference type="PANTHER" id="PTHR46661">
    <property type="entry name" value="E3 UBIQUITIN-PROTEIN LIGASE ZNRF1-LIKE PROTEIN"/>
    <property type="match status" value="1"/>
</dbReference>
<name>A0A1J9Q7I8_9EURO</name>
<keyword evidence="10" id="KW-0967">Endosome</keyword>
<dbReference type="GO" id="GO:0070936">
    <property type="term" value="P:protein K48-linked ubiquitination"/>
    <property type="evidence" value="ECO:0007669"/>
    <property type="project" value="TreeGrafter"/>
</dbReference>
<keyword evidence="7" id="KW-0808">Transferase</keyword>
<keyword evidence="13" id="KW-0862">Zinc</keyword>
<feature type="compositionally biased region" description="Low complexity" evidence="18">
    <location>
        <begin position="1"/>
        <end position="37"/>
    </location>
</feature>
<evidence type="ECO:0000256" key="2">
    <source>
        <dbReference type="ARBA" id="ARBA00004170"/>
    </source>
</evidence>
<dbReference type="InterPro" id="IPR017455">
    <property type="entry name" value="Znf_FYVE-rel"/>
</dbReference>
<evidence type="ECO:0000256" key="3">
    <source>
        <dbReference type="ARBA" id="ARBA00004177"/>
    </source>
</evidence>
<evidence type="ECO:0000313" key="21">
    <source>
        <dbReference type="EMBL" id="OJD24734.1"/>
    </source>
</evidence>
<dbReference type="PROSITE" id="PS50178">
    <property type="entry name" value="ZF_FYVE"/>
    <property type="match status" value="1"/>
</dbReference>
<feature type="region of interest" description="Disordered" evidence="18">
    <location>
        <begin position="578"/>
        <end position="616"/>
    </location>
</feature>
<evidence type="ECO:0000256" key="4">
    <source>
        <dbReference type="ARBA" id="ARBA00004371"/>
    </source>
</evidence>
<reference evidence="21 22" key="1">
    <citation type="submission" date="2015-08" db="EMBL/GenBank/DDBJ databases">
        <title>Emmonsia species relationships and genome sequence.</title>
        <authorList>
            <person name="Cuomo C.A."/>
            <person name="Schwartz I.S."/>
            <person name="Kenyon C."/>
            <person name="De Hoog G.S."/>
            <person name="Govender N.P."/>
            <person name="Botha A."/>
            <person name="Moreno L."/>
            <person name="De Vries M."/>
            <person name="Munoz J.F."/>
            <person name="Stielow J.B."/>
        </authorList>
    </citation>
    <scope>NUCLEOTIDE SEQUENCE [LARGE SCALE GENOMIC DNA]</scope>
    <source>
        <strain evidence="21 22">EI222</strain>
    </source>
</reference>
<feature type="compositionally biased region" description="Polar residues" evidence="18">
    <location>
        <begin position="47"/>
        <end position="56"/>
    </location>
</feature>
<evidence type="ECO:0000313" key="22">
    <source>
        <dbReference type="Proteomes" id="UP000242791"/>
    </source>
</evidence>
<organism evidence="21 22">
    <name type="scientific">Blastomyces percursus</name>
    <dbReference type="NCBI Taxonomy" id="1658174"/>
    <lineage>
        <taxon>Eukaryota</taxon>
        <taxon>Fungi</taxon>
        <taxon>Dikarya</taxon>
        <taxon>Ascomycota</taxon>
        <taxon>Pezizomycotina</taxon>
        <taxon>Eurotiomycetes</taxon>
        <taxon>Eurotiomycetidae</taxon>
        <taxon>Onygenales</taxon>
        <taxon>Ajellomycetaceae</taxon>
        <taxon>Blastomyces</taxon>
    </lineage>
</organism>
<evidence type="ECO:0000256" key="18">
    <source>
        <dbReference type="SAM" id="MobiDB-lite"/>
    </source>
</evidence>
<dbReference type="GO" id="GO:0016020">
    <property type="term" value="C:membrane"/>
    <property type="evidence" value="ECO:0007669"/>
    <property type="project" value="UniProtKB-SubCell"/>
</dbReference>
<feature type="compositionally biased region" description="Basic and acidic residues" evidence="18">
    <location>
        <begin position="604"/>
        <end position="616"/>
    </location>
</feature>
<dbReference type="InterPro" id="IPR011011">
    <property type="entry name" value="Znf_FYVE_PHD"/>
</dbReference>
<evidence type="ECO:0000256" key="10">
    <source>
        <dbReference type="ARBA" id="ARBA00022753"/>
    </source>
</evidence>
<gene>
    <name evidence="21" type="ORF">ACJ73_03901</name>
</gene>
<dbReference type="SUPFAM" id="SSF57850">
    <property type="entry name" value="RING/U-box"/>
    <property type="match status" value="1"/>
</dbReference>
<feature type="domain" description="FYVE-type" evidence="20">
    <location>
        <begin position="213"/>
        <end position="338"/>
    </location>
</feature>
<feature type="compositionally biased region" description="Polar residues" evidence="18">
    <location>
        <begin position="158"/>
        <end position="176"/>
    </location>
</feature>
<feature type="compositionally biased region" description="Basic and acidic residues" evidence="18">
    <location>
        <begin position="376"/>
        <end position="393"/>
    </location>
</feature>
<dbReference type="STRING" id="1658174.A0A1J9Q7I8"/>
<keyword evidence="9" id="KW-0479">Metal-binding</keyword>
<evidence type="ECO:0000256" key="6">
    <source>
        <dbReference type="ARBA" id="ARBA00012483"/>
    </source>
</evidence>
<evidence type="ECO:0000259" key="20">
    <source>
        <dbReference type="PROSITE" id="PS50178"/>
    </source>
</evidence>
<dbReference type="SMART" id="SM00064">
    <property type="entry name" value="FYVE"/>
    <property type="match status" value="1"/>
</dbReference>
<feature type="compositionally biased region" description="Polar residues" evidence="18">
    <location>
        <begin position="99"/>
        <end position="117"/>
    </location>
</feature>
<evidence type="ECO:0000256" key="1">
    <source>
        <dbReference type="ARBA" id="ARBA00000900"/>
    </source>
</evidence>